<reference evidence="2" key="1">
    <citation type="journal article" date="2019" name="Int. J. Syst. Evol. Microbiol.">
        <title>The Global Catalogue of Microorganisms (GCM) 10K type strain sequencing project: providing services to taxonomists for standard genome sequencing and annotation.</title>
        <authorList>
            <consortium name="The Broad Institute Genomics Platform"/>
            <consortium name="The Broad Institute Genome Sequencing Center for Infectious Disease"/>
            <person name="Wu L."/>
            <person name="Ma J."/>
        </authorList>
    </citation>
    <scope>NUCLEOTIDE SEQUENCE [LARGE SCALE GENOMIC DNA]</scope>
    <source>
        <strain evidence="2">CCUG 66188</strain>
    </source>
</reference>
<comment type="caution">
    <text evidence="1">The sequence shown here is derived from an EMBL/GenBank/DDBJ whole genome shotgun (WGS) entry which is preliminary data.</text>
</comment>
<keyword evidence="2" id="KW-1185">Reference proteome</keyword>
<dbReference type="RefSeq" id="WP_379997229.1">
    <property type="nucleotide sequence ID" value="NZ_JBHSGN010000078.1"/>
</dbReference>
<gene>
    <name evidence="1" type="ORF">ACFO6W_13375</name>
</gene>
<protein>
    <submittedName>
        <fullName evidence="1">Uncharacterized protein</fullName>
    </submittedName>
</protein>
<dbReference type="EMBL" id="JBHSGN010000078">
    <property type="protein sequence ID" value="MFC4674689.1"/>
    <property type="molecule type" value="Genomic_DNA"/>
</dbReference>
<proteinExistence type="predicted"/>
<organism evidence="1 2">
    <name type="scientific">Dysgonomonas termitidis</name>
    <dbReference type="NCBI Taxonomy" id="1516126"/>
    <lineage>
        <taxon>Bacteria</taxon>
        <taxon>Pseudomonadati</taxon>
        <taxon>Bacteroidota</taxon>
        <taxon>Bacteroidia</taxon>
        <taxon>Bacteroidales</taxon>
        <taxon>Dysgonomonadaceae</taxon>
        <taxon>Dysgonomonas</taxon>
    </lineage>
</organism>
<evidence type="ECO:0000313" key="2">
    <source>
        <dbReference type="Proteomes" id="UP001596023"/>
    </source>
</evidence>
<sequence length="77" mass="8944">MKQYEVKTRFVFEGIFRVNAENREKARENVEKHCGLVMGGNIHTTLDEKDVDWDFGIHPETEIAGVKRIGKKNNQLK</sequence>
<name>A0ABV9KXR1_9BACT</name>
<dbReference type="Proteomes" id="UP001596023">
    <property type="component" value="Unassembled WGS sequence"/>
</dbReference>
<evidence type="ECO:0000313" key="1">
    <source>
        <dbReference type="EMBL" id="MFC4674689.1"/>
    </source>
</evidence>
<accession>A0ABV9KXR1</accession>